<dbReference type="Proteomes" id="UP000321577">
    <property type="component" value="Unassembled WGS sequence"/>
</dbReference>
<proteinExistence type="predicted"/>
<dbReference type="PANTHER" id="PTHR12110:SF21">
    <property type="entry name" value="XYLOSE ISOMERASE-LIKE TIM BARREL DOMAIN-CONTAINING PROTEIN"/>
    <property type="match status" value="1"/>
</dbReference>
<comment type="caution">
    <text evidence="2">The sequence shown here is derived from an EMBL/GenBank/DDBJ whole genome shotgun (WGS) entry which is preliminary data.</text>
</comment>
<name>A0A512M674_9BACT</name>
<dbReference type="PANTHER" id="PTHR12110">
    <property type="entry name" value="HYDROXYPYRUVATE ISOMERASE"/>
    <property type="match status" value="1"/>
</dbReference>
<dbReference type="OrthoDB" id="9779184at2"/>
<organism evidence="2 3">
    <name type="scientific">Brevifollis gellanilyticus</name>
    <dbReference type="NCBI Taxonomy" id="748831"/>
    <lineage>
        <taxon>Bacteria</taxon>
        <taxon>Pseudomonadati</taxon>
        <taxon>Verrucomicrobiota</taxon>
        <taxon>Verrucomicrobiia</taxon>
        <taxon>Verrucomicrobiales</taxon>
        <taxon>Verrucomicrobiaceae</taxon>
    </lineage>
</organism>
<dbReference type="InterPro" id="IPR013022">
    <property type="entry name" value="Xyl_isomerase-like_TIM-brl"/>
</dbReference>
<dbReference type="InterPro" id="IPR050312">
    <property type="entry name" value="IolE/XylAMocC-like"/>
</dbReference>
<accession>A0A512M674</accession>
<evidence type="ECO:0000313" key="2">
    <source>
        <dbReference type="EMBL" id="GEP42229.1"/>
    </source>
</evidence>
<dbReference type="InterPro" id="IPR036237">
    <property type="entry name" value="Xyl_isomerase-like_sf"/>
</dbReference>
<dbReference type="Pfam" id="PF01261">
    <property type="entry name" value="AP_endonuc_2"/>
    <property type="match status" value="1"/>
</dbReference>
<reference evidence="2 3" key="1">
    <citation type="submission" date="2019-07" db="EMBL/GenBank/DDBJ databases">
        <title>Whole genome shotgun sequence of Brevifollis gellanilyticus NBRC 108608.</title>
        <authorList>
            <person name="Hosoyama A."/>
            <person name="Uohara A."/>
            <person name="Ohji S."/>
            <person name="Ichikawa N."/>
        </authorList>
    </citation>
    <scope>NUCLEOTIDE SEQUENCE [LARGE SCALE GENOMIC DNA]</scope>
    <source>
        <strain evidence="2 3">NBRC 108608</strain>
    </source>
</reference>
<keyword evidence="3" id="KW-1185">Reference proteome</keyword>
<gene>
    <name evidence="2" type="ORF">BGE01nite_15200</name>
</gene>
<evidence type="ECO:0000313" key="3">
    <source>
        <dbReference type="Proteomes" id="UP000321577"/>
    </source>
</evidence>
<dbReference type="SUPFAM" id="SSF51658">
    <property type="entry name" value="Xylose isomerase-like"/>
    <property type="match status" value="1"/>
</dbReference>
<dbReference type="EMBL" id="BKAG01000008">
    <property type="protein sequence ID" value="GEP42229.1"/>
    <property type="molecule type" value="Genomic_DNA"/>
</dbReference>
<dbReference type="AlphaFoldDB" id="A0A512M674"/>
<sequence>MKLGFVSAVLPELPFENVLAFAQHEGFPTIEVMCWPVGKAERKYAGVTHIDVTSLTKTRAEDILAQCQDHGTEITALGYYPNMLDPNPETSRVAVAHFKKVIAAAPKLGLKLATGFVGRDWTKTVDDNWPRFLKIWKPIIAFAEDHGVRVGIENCPMSFTKDEWPAGKNLLTTPAIWRRAFNDIDSPNFGLNYDPSHFILQDMDPLSPLQEFKSKLFHVHAKDVKIDRKALNEVGRFDFPLKWHQPRLPGYGEINWGQFMGELMRIGYDGPFCIEVEDGTFGNTLDGRMKALKVARNVLAPYFG</sequence>
<dbReference type="Gene3D" id="3.20.20.150">
    <property type="entry name" value="Divalent-metal-dependent TIM barrel enzymes"/>
    <property type="match status" value="1"/>
</dbReference>
<dbReference type="RefSeq" id="WP_146849831.1">
    <property type="nucleotide sequence ID" value="NZ_BKAG01000008.1"/>
</dbReference>
<protein>
    <recommendedName>
        <fullName evidence="1">Xylose isomerase-like TIM barrel domain-containing protein</fullName>
    </recommendedName>
</protein>
<feature type="domain" description="Xylose isomerase-like TIM barrel" evidence="1">
    <location>
        <begin position="20"/>
        <end position="283"/>
    </location>
</feature>
<evidence type="ECO:0000259" key="1">
    <source>
        <dbReference type="Pfam" id="PF01261"/>
    </source>
</evidence>